<keyword evidence="3 6" id="KW-0812">Transmembrane</keyword>
<dbReference type="Proteomes" id="UP000183180">
    <property type="component" value="Unassembled WGS sequence"/>
</dbReference>
<protein>
    <recommendedName>
        <fullName evidence="11">ATP synthase I chain</fullName>
    </recommendedName>
</protein>
<dbReference type="Pfam" id="PF03899">
    <property type="entry name" value="ATP-synt_I"/>
    <property type="match status" value="1"/>
</dbReference>
<feature type="transmembrane region" description="Helical" evidence="6">
    <location>
        <begin position="79"/>
        <end position="102"/>
    </location>
</feature>
<gene>
    <name evidence="7" type="ORF">RD149_00100</name>
    <name evidence="8" type="ORF">SAMN04488548_1341747</name>
</gene>
<accession>A0A1H2J551</accession>
<keyword evidence="2" id="KW-1003">Cell membrane</keyword>
<proteinExistence type="predicted"/>
<name>A0A1H2J551_9ACTN</name>
<evidence type="ECO:0000313" key="10">
    <source>
        <dbReference type="Proteomes" id="UP001265083"/>
    </source>
</evidence>
<keyword evidence="10" id="KW-1185">Reference proteome</keyword>
<keyword evidence="5 6" id="KW-0472">Membrane</keyword>
<sequence>METSAPDSAPVYPQAPTGLRRPALIAGGLTLVVAVVSILVGHPLFAVFFLLGIAAILVNALLVKRAVDAVTAELNPRKTALALNSAMRLGAITALALLAAFLVQPDGLGAMFGLAIGQVVLVLNTVIPVMKGLRSQP</sequence>
<dbReference type="EMBL" id="JAVLUS010000001">
    <property type="protein sequence ID" value="MDS1112165.1"/>
    <property type="molecule type" value="Genomic_DNA"/>
</dbReference>
<evidence type="ECO:0000313" key="9">
    <source>
        <dbReference type="Proteomes" id="UP000183180"/>
    </source>
</evidence>
<feature type="transmembrane region" description="Helical" evidence="6">
    <location>
        <begin position="46"/>
        <end position="67"/>
    </location>
</feature>
<dbReference type="OrthoDB" id="3689128at2"/>
<dbReference type="Proteomes" id="UP001265083">
    <property type="component" value="Unassembled WGS sequence"/>
</dbReference>
<dbReference type="RefSeq" id="WP_074850079.1">
    <property type="nucleotide sequence ID" value="NZ_FNLM01000034.1"/>
</dbReference>
<evidence type="ECO:0000256" key="6">
    <source>
        <dbReference type="SAM" id="Phobius"/>
    </source>
</evidence>
<dbReference type="STRING" id="158898.SAMN04488548_1341747"/>
<reference evidence="7 10" key="2">
    <citation type="submission" date="2023-08" db="EMBL/GenBank/DDBJ databases">
        <title>Bioegradation of LLDPE and BLDPE plastic by marine bacteria from coast plastic debris.</title>
        <authorList>
            <person name="Rong Z."/>
        </authorList>
    </citation>
    <scope>NUCLEOTIDE SEQUENCE [LARGE SCALE GENOMIC DNA]</scope>
    <source>
        <strain evidence="7 10">Z-2</strain>
    </source>
</reference>
<feature type="transmembrane region" description="Helical" evidence="6">
    <location>
        <begin position="108"/>
        <end position="127"/>
    </location>
</feature>
<evidence type="ECO:0000256" key="2">
    <source>
        <dbReference type="ARBA" id="ARBA00022475"/>
    </source>
</evidence>
<evidence type="ECO:0000313" key="8">
    <source>
        <dbReference type="EMBL" id="SDU51583.1"/>
    </source>
</evidence>
<keyword evidence="4 6" id="KW-1133">Transmembrane helix</keyword>
<dbReference type="EMBL" id="FNLM01000034">
    <property type="protein sequence ID" value="SDU51583.1"/>
    <property type="molecule type" value="Genomic_DNA"/>
</dbReference>
<reference evidence="8 9" key="1">
    <citation type="submission" date="2016-10" db="EMBL/GenBank/DDBJ databases">
        <authorList>
            <person name="de Groot N.N."/>
        </authorList>
    </citation>
    <scope>NUCLEOTIDE SEQUENCE [LARGE SCALE GENOMIC DNA]</scope>
    <source>
        <strain evidence="8 9">DSM 44215</strain>
    </source>
</reference>
<evidence type="ECO:0000256" key="5">
    <source>
        <dbReference type="ARBA" id="ARBA00023136"/>
    </source>
</evidence>
<feature type="transmembrane region" description="Helical" evidence="6">
    <location>
        <begin position="23"/>
        <end position="40"/>
    </location>
</feature>
<evidence type="ECO:0000256" key="1">
    <source>
        <dbReference type="ARBA" id="ARBA00004651"/>
    </source>
</evidence>
<dbReference type="InterPro" id="IPR005598">
    <property type="entry name" value="ATP_synth_I"/>
</dbReference>
<evidence type="ECO:0000256" key="3">
    <source>
        <dbReference type="ARBA" id="ARBA00022692"/>
    </source>
</evidence>
<evidence type="ECO:0008006" key="11">
    <source>
        <dbReference type="Google" id="ProtNLM"/>
    </source>
</evidence>
<evidence type="ECO:0000313" key="7">
    <source>
        <dbReference type="EMBL" id="MDS1112165.1"/>
    </source>
</evidence>
<comment type="subcellular location">
    <subcellularLocation>
        <location evidence="1">Cell membrane</location>
        <topology evidence="1">Multi-pass membrane protein</topology>
    </subcellularLocation>
</comment>
<evidence type="ECO:0000256" key="4">
    <source>
        <dbReference type="ARBA" id="ARBA00022989"/>
    </source>
</evidence>
<dbReference type="AlphaFoldDB" id="A0A1H2J551"/>
<organism evidence="8 9">
    <name type="scientific">Gordonia westfalica</name>
    <dbReference type="NCBI Taxonomy" id="158898"/>
    <lineage>
        <taxon>Bacteria</taxon>
        <taxon>Bacillati</taxon>
        <taxon>Actinomycetota</taxon>
        <taxon>Actinomycetes</taxon>
        <taxon>Mycobacteriales</taxon>
        <taxon>Gordoniaceae</taxon>
        <taxon>Gordonia</taxon>
    </lineage>
</organism>